<evidence type="ECO:0000259" key="9">
    <source>
        <dbReference type="Pfam" id="PF07859"/>
    </source>
</evidence>
<evidence type="ECO:0000256" key="6">
    <source>
        <dbReference type="ARBA" id="ARBA00023002"/>
    </source>
</evidence>
<keyword evidence="5" id="KW-0521">NADP</keyword>
<sequence length="880" mass="95740">MTDRQATGRTTASGRTASADHDVIIVGAGFAGIYGVHTFRDQMGLDVLGFDAADDVGGTWYWNRYPGARVDIESVHYSYSFDPQLQQEWHWTEKFAAQPEILRYLNHCADRYDVRRSFRFGTRVVAVSWDEEASHWRVTTDKGETHTARWFVSGAGTLSVPKTPEFPGIENFAGEVLLTGNWREDHDLAGKRIGIIGVGSSGIQAISTISKLAEELFVFQRTPNYATPIGNHPTDPVEEAADKARYAELRQASRNHFLGVPYADVQPSALAASPEERREVFDDRWNKGGFRFFIDSFGDILSNKEANDTAADYIREKIRQRVVDPATAELLSPTDYPYGTKRPPLEIDYYEAYNRPSTHLVDVKSNPIAAVTPTGLRLSDGTEYAFDVLILATGFDACTGPLLAMNVTGRGGVTLADEWADGPQTYLGLTMAGFPNFFAVTGPQSPSVLYNMPLAIEDHIDFIGDAIAYMKEHGHAVMEATAQAQEQWVAETNALCEFTLLPESASSWYMGANIPGKPRRVLVYLGGAPRYRAICDNVQRNDYRGFAFAATSAGLAAATSSPALDPCLMFIVEALRAQGFTGFPNAGVEGSRAAVEGFVDLQAPRKEVGAVIDRSYGADPEQHLRIFVPEGEGPFPVLVYVHGGGFVTGSIEVVDEPARDLASRAGVMVVAPTYRRAPEHRFPAAHDDAYAALAWTAANIEAYGGDPGRLGIAGDSAGGLLAAAAAIRAQQEGPELSALLLVNPLINPVADTASRREYAEGYVIELADLAWFGAQYLNGPEEVADPRLALDAADLTGLPPTLILASEYDTLRDEAEQFAEQLLAAGVETSVERFDGMTHDAFLLSGAVFRCVEQRLAAADFLRSTLVERAEEYDLQTVTA</sequence>
<evidence type="ECO:0000256" key="3">
    <source>
        <dbReference type="ARBA" id="ARBA00022630"/>
    </source>
</evidence>
<reference evidence="10 11" key="1">
    <citation type="submission" date="2019-10" db="EMBL/GenBank/DDBJ databases">
        <title>Genomic analysis of Raineyella sp. CBA3103.</title>
        <authorList>
            <person name="Roh S.W."/>
        </authorList>
    </citation>
    <scope>NUCLEOTIDE SEQUENCE [LARGE SCALE GENOMIC DNA]</scope>
    <source>
        <strain evidence="10 11">CBA3103</strain>
    </source>
</reference>
<evidence type="ECO:0000256" key="2">
    <source>
        <dbReference type="ARBA" id="ARBA00010139"/>
    </source>
</evidence>
<keyword evidence="11" id="KW-1185">Reference proteome</keyword>
<dbReference type="InterPro" id="IPR036188">
    <property type="entry name" value="FAD/NAD-bd_sf"/>
</dbReference>
<evidence type="ECO:0000256" key="5">
    <source>
        <dbReference type="ARBA" id="ARBA00022857"/>
    </source>
</evidence>
<keyword evidence="7" id="KW-0503">Monooxygenase</keyword>
<dbReference type="InterPro" id="IPR020946">
    <property type="entry name" value="Flavin_mOase-like"/>
</dbReference>
<dbReference type="GO" id="GO:0016787">
    <property type="term" value="F:hydrolase activity"/>
    <property type="evidence" value="ECO:0007669"/>
    <property type="project" value="UniProtKB-KW"/>
</dbReference>
<dbReference type="Gene3D" id="3.50.50.60">
    <property type="entry name" value="FAD/NAD(P)-binding domain"/>
    <property type="match status" value="2"/>
</dbReference>
<evidence type="ECO:0000256" key="8">
    <source>
        <dbReference type="PROSITE-ProRule" id="PRU10038"/>
    </source>
</evidence>
<feature type="active site" evidence="8">
    <location>
        <position position="716"/>
    </location>
</feature>
<dbReference type="SUPFAM" id="SSF53474">
    <property type="entry name" value="alpha/beta-Hydrolases"/>
    <property type="match status" value="1"/>
</dbReference>
<evidence type="ECO:0000256" key="7">
    <source>
        <dbReference type="ARBA" id="ARBA00023033"/>
    </source>
</evidence>
<dbReference type="InterPro" id="IPR013094">
    <property type="entry name" value="AB_hydrolase_3"/>
</dbReference>
<comment type="cofactor">
    <cofactor evidence="1">
        <name>FAD</name>
        <dbReference type="ChEBI" id="CHEBI:57692"/>
    </cofactor>
</comment>
<dbReference type="Pfam" id="PF07859">
    <property type="entry name" value="Abhydrolase_3"/>
    <property type="match status" value="1"/>
</dbReference>
<dbReference type="PROSITE" id="PS01174">
    <property type="entry name" value="LIPASE_GDXG_SER"/>
    <property type="match status" value="1"/>
</dbReference>
<accession>A0A5Q2F761</accession>
<gene>
    <name evidence="10" type="ORF">Rai3103_02030</name>
</gene>
<evidence type="ECO:0000256" key="1">
    <source>
        <dbReference type="ARBA" id="ARBA00001974"/>
    </source>
</evidence>
<dbReference type="InterPro" id="IPR050775">
    <property type="entry name" value="FAD-binding_Monooxygenases"/>
</dbReference>
<dbReference type="PANTHER" id="PTHR43098">
    <property type="entry name" value="L-ORNITHINE N(5)-MONOOXYGENASE-RELATED"/>
    <property type="match status" value="1"/>
</dbReference>
<dbReference type="RefSeq" id="WP_153571188.1">
    <property type="nucleotide sequence ID" value="NZ_CP045725.1"/>
</dbReference>
<dbReference type="PANTHER" id="PTHR43098:SF3">
    <property type="entry name" value="L-ORNITHINE N(5)-MONOOXYGENASE-RELATED"/>
    <property type="match status" value="1"/>
</dbReference>
<dbReference type="Proteomes" id="UP000386847">
    <property type="component" value="Chromosome"/>
</dbReference>
<dbReference type="EMBL" id="CP045725">
    <property type="protein sequence ID" value="QGF22659.1"/>
    <property type="molecule type" value="Genomic_DNA"/>
</dbReference>
<keyword evidence="10" id="KW-0378">Hydrolase</keyword>
<dbReference type="Pfam" id="PF00743">
    <property type="entry name" value="FMO-like"/>
    <property type="match status" value="1"/>
</dbReference>
<evidence type="ECO:0000313" key="10">
    <source>
        <dbReference type="EMBL" id="QGF22659.1"/>
    </source>
</evidence>
<keyword evidence="3" id="KW-0285">Flavoprotein</keyword>
<name>A0A5Q2F761_9ACTN</name>
<evidence type="ECO:0000313" key="11">
    <source>
        <dbReference type="Proteomes" id="UP000386847"/>
    </source>
</evidence>
<dbReference type="GO" id="GO:0004499">
    <property type="term" value="F:N,N-dimethylaniline monooxygenase activity"/>
    <property type="evidence" value="ECO:0007669"/>
    <property type="project" value="InterPro"/>
</dbReference>
<dbReference type="KEGG" id="rain:Rai3103_02030"/>
<feature type="domain" description="Alpha/beta hydrolase fold-3" evidence="9">
    <location>
        <begin position="638"/>
        <end position="842"/>
    </location>
</feature>
<proteinExistence type="inferred from homology"/>
<evidence type="ECO:0000256" key="4">
    <source>
        <dbReference type="ARBA" id="ARBA00022827"/>
    </source>
</evidence>
<dbReference type="InterPro" id="IPR033140">
    <property type="entry name" value="Lipase_GDXG_put_SER_AS"/>
</dbReference>
<dbReference type="InterPro" id="IPR029058">
    <property type="entry name" value="AB_hydrolase_fold"/>
</dbReference>
<dbReference type="AlphaFoldDB" id="A0A5Q2F761"/>
<protein>
    <submittedName>
        <fullName evidence="10">Alpha/beta hydrolase fold domain-containing protein</fullName>
    </submittedName>
</protein>
<keyword evidence="4" id="KW-0274">FAD</keyword>
<dbReference type="GO" id="GO:0050661">
    <property type="term" value="F:NADP binding"/>
    <property type="evidence" value="ECO:0007669"/>
    <property type="project" value="InterPro"/>
</dbReference>
<dbReference type="SUPFAM" id="SSF51905">
    <property type="entry name" value="FAD/NAD(P)-binding domain"/>
    <property type="match status" value="2"/>
</dbReference>
<comment type="similarity">
    <text evidence="2">Belongs to the FAD-binding monooxygenase family.</text>
</comment>
<organism evidence="10 11">
    <name type="scientific">Raineyella fluvialis</name>
    <dbReference type="NCBI Taxonomy" id="2662261"/>
    <lineage>
        <taxon>Bacteria</taxon>
        <taxon>Bacillati</taxon>
        <taxon>Actinomycetota</taxon>
        <taxon>Actinomycetes</taxon>
        <taxon>Propionibacteriales</taxon>
        <taxon>Propionibacteriaceae</taxon>
        <taxon>Raineyella</taxon>
    </lineage>
</organism>
<dbReference type="Gene3D" id="3.40.50.1820">
    <property type="entry name" value="alpha/beta hydrolase"/>
    <property type="match status" value="1"/>
</dbReference>
<dbReference type="GO" id="GO:0050660">
    <property type="term" value="F:flavin adenine dinucleotide binding"/>
    <property type="evidence" value="ECO:0007669"/>
    <property type="project" value="InterPro"/>
</dbReference>
<keyword evidence="6" id="KW-0560">Oxidoreductase</keyword>